<feature type="domain" description="HD" evidence="3">
    <location>
        <begin position="15"/>
        <end position="176"/>
    </location>
</feature>
<dbReference type="GO" id="GO:0005737">
    <property type="term" value="C:cytoplasm"/>
    <property type="evidence" value="ECO:0007669"/>
    <property type="project" value="TreeGrafter"/>
</dbReference>
<dbReference type="Proteomes" id="UP000229523">
    <property type="component" value="Unassembled WGS sequence"/>
</dbReference>
<sequence length="195" mass="22430">MNKDLTKILDFTIELEKLKTVTRMNKTVDKRQENSAEHSWHAAFVAEAFSKFYPKALDTNKVIMMLLIHDVGEINVGDTFLYDEVGKSSSFSKERTSLENTLLNLDKDLKKKYIKLWEEFEIGHSEEAKFARIVDAILPLINHYVTGDVSSTEARLTKSQVITKKQFINADSEELWELAAHIIDKSVEKGLYEDK</sequence>
<dbReference type="EMBL" id="MJBI02000001">
    <property type="protein sequence ID" value="RAI82652.1"/>
    <property type="molecule type" value="Genomic_DNA"/>
</dbReference>
<evidence type="ECO:0000256" key="2">
    <source>
        <dbReference type="ARBA" id="ARBA00022801"/>
    </source>
</evidence>
<name>A0A2G5NSI7_9STAP</name>
<comment type="caution">
    <text evidence="4">The sequence shown here is derived from an EMBL/GenBank/DDBJ whole genome shotgun (WGS) entry which is preliminary data.</text>
</comment>
<gene>
    <name evidence="4" type="ORF">BFS35_002910</name>
</gene>
<organism evidence="4 5">
    <name type="scientific">Macrococcoides goetzii</name>
    <dbReference type="NCBI Taxonomy" id="1891097"/>
    <lineage>
        <taxon>Bacteria</taxon>
        <taxon>Bacillati</taxon>
        <taxon>Bacillota</taxon>
        <taxon>Bacilli</taxon>
        <taxon>Bacillales</taxon>
        <taxon>Staphylococcaceae</taxon>
        <taxon>Macrococcoides</taxon>
    </lineage>
</organism>
<keyword evidence="2" id="KW-0378">Hydrolase</keyword>
<proteinExistence type="predicted"/>
<dbReference type="GO" id="GO:0046872">
    <property type="term" value="F:metal ion binding"/>
    <property type="evidence" value="ECO:0007669"/>
    <property type="project" value="UniProtKB-KW"/>
</dbReference>
<reference evidence="4 5" key="1">
    <citation type="journal article" date="2018" name="Front. Microbiol.">
        <title>Description and Comparative Genomics of Macrococcus caseolyticus subsp. hominis subsp. nov., Macrococcus goetzii sp. nov., Macrococcus epidermidis sp. nov., and Macrococcus bohemicus sp. nov., Novel Macrococci From Human Clinical Material With Virulence Potential and Suspected Uptake of Foreign DNA by Natural Transformation.</title>
        <authorList>
            <person name="Maslanova I."/>
            <person name="Wertheimer Z."/>
            <person name="Sedlacek I."/>
            <person name="Svec P."/>
            <person name="Indrakova A."/>
            <person name="Kovarovic V."/>
            <person name="Schumann P."/>
            <person name="Sproer C."/>
            <person name="Kralova S."/>
            <person name="Sedo O."/>
            <person name="Kristofova L."/>
            <person name="Vrbovska V."/>
            <person name="Fuzik T."/>
            <person name="Petras P."/>
            <person name="Zdrahal Z."/>
            <person name="Ruzickova V."/>
            <person name="Doskar J."/>
            <person name="Pantucek R."/>
        </authorList>
    </citation>
    <scope>NUCLEOTIDE SEQUENCE [LARGE SCALE GENOMIC DNA]</scope>
    <source>
        <strain evidence="4 5">CCM 4927</strain>
    </source>
</reference>
<dbReference type="Gene3D" id="1.10.3210.10">
    <property type="entry name" value="Hypothetical protein af1432"/>
    <property type="match status" value="1"/>
</dbReference>
<dbReference type="InterPro" id="IPR006674">
    <property type="entry name" value="HD_domain"/>
</dbReference>
<evidence type="ECO:0000259" key="3">
    <source>
        <dbReference type="Pfam" id="PF13023"/>
    </source>
</evidence>
<keyword evidence="5" id="KW-1185">Reference proteome</keyword>
<evidence type="ECO:0000256" key="1">
    <source>
        <dbReference type="ARBA" id="ARBA00022723"/>
    </source>
</evidence>
<dbReference type="PANTHER" id="PTHR11845:SF13">
    <property type="entry name" value="5'-DEOXYNUCLEOTIDASE HDDC2"/>
    <property type="match status" value="1"/>
</dbReference>
<dbReference type="PANTHER" id="PTHR11845">
    <property type="entry name" value="5'-DEOXYNUCLEOTIDASE HDDC2"/>
    <property type="match status" value="1"/>
</dbReference>
<accession>A0A2G5NSI7</accession>
<protein>
    <submittedName>
        <fullName evidence="4">HD domain-containing protein</fullName>
    </submittedName>
</protein>
<dbReference type="Pfam" id="PF13023">
    <property type="entry name" value="HD_3"/>
    <property type="match status" value="1"/>
</dbReference>
<dbReference type="GO" id="GO:0002953">
    <property type="term" value="F:5'-deoxynucleotidase activity"/>
    <property type="evidence" value="ECO:0007669"/>
    <property type="project" value="InterPro"/>
</dbReference>
<dbReference type="SUPFAM" id="SSF109604">
    <property type="entry name" value="HD-domain/PDEase-like"/>
    <property type="match status" value="1"/>
</dbReference>
<keyword evidence="1" id="KW-0479">Metal-binding</keyword>
<evidence type="ECO:0000313" key="4">
    <source>
        <dbReference type="EMBL" id="RAI82652.1"/>
    </source>
</evidence>
<dbReference type="InterPro" id="IPR039356">
    <property type="entry name" value="YfbR/HDDC2"/>
</dbReference>
<evidence type="ECO:0000313" key="5">
    <source>
        <dbReference type="Proteomes" id="UP000229523"/>
    </source>
</evidence>
<dbReference type="RefSeq" id="WP_099578012.1">
    <property type="nucleotide sequence ID" value="NZ_MJBI02000001.1"/>
</dbReference>
<dbReference type="AlphaFoldDB" id="A0A2G5NSI7"/>